<dbReference type="GO" id="GO:0005886">
    <property type="term" value="C:plasma membrane"/>
    <property type="evidence" value="ECO:0007669"/>
    <property type="project" value="UniProtKB-SubCell"/>
</dbReference>
<feature type="transmembrane region" description="Helical" evidence="7">
    <location>
        <begin position="160"/>
        <end position="180"/>
    </location>
</feature>
<keyword evidence="3" id="KW-1003">Cell membrane</keyword>
<dbReference type="Proteomes" id="UP000542674">
    <property type="component" value="Unassembled WGS sequence"/>
</dbReference>
<dbReference type="RefSeq" id="WP_312865718.1">
    <property type="nucleotide sequence ID" value="NZ_BAABAI010000026.1"/>
</dbReference>
<dbReference type="InterPro" id="IPR020846">
    <property type="entry name" value="MFS_dom"/>
</dbReference>
<feature type="transmembrane region" description="Helical" evidence="7">
    <location>
        <begin position="96"/>
        <end position="118"/>
    </location>
</feature>
<reference evidence="9 10" key="1">
    <citation type="submission" date="2020-08" db="EMBL/GenBank/DDBJ databases">
        <title>Sequencing the genomes of 1000 actinobacteria strains.</title>
        <authorList>
            <person name="Klenk H.-P."/>
        </authorList>
    </citation>
    <scope>NUCLEOTIDE SEQUENCE [LARGE SCALE GENOMIC DNA]</scope>
    <source>
        <strain evidence="9 10">DSM 45084</strain>
    </source>
</reference>
<comment type="caution">
    <text evidence="9">The sequence shown here is derived from an EMBL/GenBank/DDBJ whole genome shotgun (WGS) entry which is preliminary data.</text>
</comment>
<feature type="transmembrane region" description="Helical" evidence="7">
    <location>
        <begin position="341"/>
        <end position="367"/>
    </location>
</feature>
<evidence type="ECO:0000259" key="8">
    <source>
        <dbReference type="PROSITE" id="PS50850"/>
    </source>
</evidence>
<dbReference type="SUPFAM" id="SSF103473">
    <property type="entry name" value="MFS general substrate transporter"/>
    <property type="match status" value="1"/>
</dbReference>
<keyword evidence="10" id="KW-1185">Reference proteome</keyword>
<keyword evidence="4 7" id="KW-0812">Transmembrane</keyword>
<feature type="transmembrane region" description="Helical" evidence="7">
    <location>
        <begin position="388"/>
        <end position="406"/>
    </location>
</feature>
<dbReference type="CDD" id="cd17321">
    <property type="entry name" value="MFS_MMR_MDR_like"/>
    <property type="match status" value="1"/>
</dbReference>
<feature type="transmembrane region" description="Helical" evidence="7">
    <location>
        <begin position="283"/>
        <end position="305"/>
    </location>
</feature>
<evidence type="ECO:0000256" key="2">
    <source>
        <dbReference type="ARBA" id="ARBA00022448"/>
    </source>
</evidence>
<evidence type="ECO:0000256" key="7">
    <source>
        <dbReference type="SAM" id="Phobius"/>
    </source>
</evidence>
<dbReference type="Pfam" id="PF07690">
    <property type="entry name" value="MFS_1"/>
    <property type="match status" value="1"/>
</dbReference>
<dbReference type="PRINTS" id="PR01036">
    <property type="entry name" value="TCRTETB"/>
</dbReference>
<evidence type="ECO:0000256" key="3">
    <source>
        <dbReference type="ARBA" id="ARBA00022475"/>
    </source>
</evidence>
<accession>A0A7W7T4I3</accession>
<evidence type="ECO:0000256" key="4">
    <source>
        <dbReference type="ARBA" id="ARBA00022692"/>
    </source>
</evidence>
<dbReference type="InterPro" id="IPR011701">
    <property type="entry name" value="MFS"/>
</dbReference>
<dbReference type="GO" id="GO:0022857">
    <property type="term" value="F:transmembrane transporter activity"/>
    <property type="evidence" value="ECO:0007669"/>
    <property type="project" value="InterPro"/>
</dbReference>
<feature type="transmembrane region" description="Helical" evidence="7">
    <location>
        <begin position="71"/>
        <end position="90"/>
    </location>
</feature>
<dbReference type="EMBL" id="JACHJS010000001">
    <property type="protein sequence ID" value="MBB4966414.1"/>
    <property type="molecule type" value="Genomic_DNA"/>
</dbReference>
<comment type="subcellular location">
    <subcellularLocation>
        <location evidence="1">Cell membrane</location>
        <topology evidence="1">Multi-pass membrane protein</topology>
    </subcellularLocation>
</comment>
<feature type="transmembrane region" description="Helical" evidence="7">
    <location>
        <begin position="250"/>
        <end position="271"/>
    </location>
</feature>
<feature type="transmembrane region" description="Helical" evidence="7">
    <location>
        <begin position="317"/>
        <end position="335"/>
    </location>
</feature>
<protein>
    <submittedName>
        <fullName evidence="9">EmrB/QacA subfamily drug resistance transporter</fullName>
    </submittedName>
</protein>
<dbReference type="PANTHER" id="PTHR42718:SF46">
    <property type="entry name" value="BLR6921 PROTEIN"/>
    <property type="match status" value="1"/>
</dbReference>
<keyword evidence="6 7" id="KW-0472">Membrane</keyword>
<evidence type="ECO:0000256" key="6">
    <source>
        <dbReference type="ARBA" id="ARBA00023136"/>
    </source>
</evidence>
<feature type="transmembrane region" description="Helical" evidence="7">
    <location>
        <begin position="418"/>
        <end position="437"/>
    </location>
</feature>
<evidence type="ECO:0000313" key="9">
    <source>
        <dbReference type="EMBL" id="MBB4966414.1"/>
    </source>
</evidence>
<feature type="transmembrane region" description="Helical" evidence="7">
    <location>
        <begin position="43"/>
        <end position="59"/>
    </location>
</feature>
<dbReference type="PANTHER" id="PTHR42718">
    <property type="entry name" value="MAJOR FACILITATOR SUPERFAMILY MULTIDRUG TRANSPORTER MFSC"/>
    <property type="match status" value="1"/>
</dbReference>
<keyword evidence="5 7" id="KW-1133">Transmembrane helix</keyword>
<feature type="transmembrane region" description="Helical" evidence="7">
    <location>
        <begin position="192"/>
        <end position="211"/>
    </location>
</feature>
<feature type="domain" description="Major facilitator superfamily (MFS) profile" evidence="8">
    <location>
        <begin position="5"/>
        <end position="444"/>
    </location>
</feature>
<dbReference type="PROSITE" id="PS50850">
    <property type="entry name" value="MFS"/>
    <property type="match status" value="1"/>
</dbReference>
<dbReference type="AlphaFoldDB" id="A0A7W7T4I3"/>
<organism evidence="9 10">
    <name type="scientific">Saccharothrix violaceirubra</name>
    <dbReference type="NCBI Taxonomy" id="413306"/>
    <lineage>
        <taxon>Bacteria</taxon>
        <taxon>Bacillati</taxon>
        <taxon>Actinomycetota</taxon>
        <taxon>Actinomycetes</taxon>
        <taxon>Pseudonocardiales</taxon>
        <taxon>Pseudonocardiaceae</taxon>
        <taxon>Saccharothrix</taxon>
    </lineage>
</organism>
<keyword evidence="2" id="KW-0813">Transport</keyword>
<evidence type="ECO:0000256" key="5">
    <source>
        <dbReference type="ARBA" id="ARBA00022989"/>
    </source>
</evidence>
<dbReference type="Gene3D" id="1.20.1250.20">
    <property type="entry name" value="MFS general substrate transporter like domains"/>
    <property type="match status" value="1"/>
</dbReference>
<evidence type="ECO:0000313" key="10">
    <source>
        <dbReference type="Proteomes" id="UP000542674"/>
    </source>
</evidence>
<evidence type="ECO:0000256" key="1">
    <source>
        <dbReference type="ARBA" id="ARBA00004651"/>
    </source>
</evidence>
<dbReference type="InterPro" id="IPR036259">
    <property type="entry name" value="MFS_trans_sf"/>
</dbReference>
<gene>
    <name evidence="9" type="ORF">F4559_003773</name>
</gene>
<name>A0A7W7T4I3_9PSEU</name>
<proteinExistence type="predicted"/>
<sequence>MRNPTLVALSLSMLLPSAAVGIANVGLPTLATAFDASFDAVQWVVIAYLLATTTAVVGAGRLGDLVGRRRLLLTGVAVFTLGTLLCGLAPTLPWLIAARAVQGVAAAAMMALTMAFVAEVVPADRTGRAMGLLGTMSAVGTAAGPSLGGVLISAFGWRMLFLAIVPLGVVGFVLAARTLPRPSMPDRPRFDLPGLVLLAVTLGAYTSAVTLDRHQVPSLLVAAVGLVAFVVVENRVAAPLVALAGLREPGLAAGLTSGAVVSAVVMTTLVVGPFHLGTALGLAPAWVGLAMSTGPVVAALAGVPAGRLTDRVGTRTAVLAGLVAMVAGSTALALLPVGAGVVGYVASLVTITAGYAVFQAANNTAVLRDVPGPRRGVVSGLLTLSRNLGLTTGASVMGAVFAATAHDVTLADQVARGTRWTFAVAAAGLVVALGISSRTRRLARTRR</sequence>
<feature type="transmembrane region" description="Helical" evidence="7">
    <location>
        <begin position="217"/>
        <end position="238"/>
    </location>
</feature>
<feature type="transmembrane region" description="Helical" evidence="7">
    <location>
        <begin position="130"/>
        <end position="154"/>
    </location>
</feature>
<dbReference type="Gene3D" id="1.20.1720.10">
    <property type="entry name" value="Multidrug resistance protein D"/>
    <property type="match status" value="1"/>
</dbReference>